<feature type="region of interest" description="Disordered" evidence="1">
    <location>
        <begin position="1"/>
        <end position="69"/>
    </location>
</feature>
<accession>A0ABP0QVT4</accession>
<evidence type="ECO:0000313" key="3">
    <source>
        <dbReference type="Proteomes" id="UP001642464"/>
    </source>
</evidence>
<dbReference type="EMBL" id="CAXAMM010040307">
    <property type="protein sequence ID" value="CAK9092399.1"/>
    <property type="molecule type" value="Genomic_DNA"/>
</dbReference>
<reference evidence="2 3" key="1">
    <citation type="submission" date="2024-02" db="EMBL/GenBank/DDBJ databases">
        <authorList>
            <person name="Chen Y."/>
            <person name="Shah S."/>
            <person name="Dougan E. K."/>
            <person name="Thang M."/>
            <person name="Chan C."/>
        </authorList>
    </citation>
    <scope>NUCLEOTIDE SEQUENCE [LARGE SCALE GENOMIC DNA]</scope>
</reference>
<keyword evidence="3" id="KW-1185">Reference proteome</keyword>
<dbReference type="Proteomes" id="UP001642464">
    <property type="component" value="Unassembled WGS sequence"/>
</dbReference>
<comment type="caution">
    <text evidence="2">The sequence shown here is derived from an EMBL/GenBank/DDBJ whole genome shotgun (WGS) entry which is preliminary data.</text>
</comment>
<proteinExistence type="predicted"/>
<gene>
    <name evidence="2" type="ORF">SCF082_LOCUS43480</name>
</gene>
<sequence>MVQGRTVSVDLREAVEKTNQEASRQLQIENQLKPDQAPADIPKARDEEPVEPELPGPAGHQASQRGDDAVLEADEEQPLILHLATLTKYEKDKVKRIVTPKPATGRLEVPRDIHELWQTKKGREKLFNMWCKSGGVKVIFMQRVEILSTTTKSKKIEIKGGFYNEEDMKNELGYSPERIDKVKKWALSKKLVRLCEYHEQELEYWVNTRTSGTLSHEDLQKMSAMQSHEGEASGAPGDLADMNFDLGGFSEMTGQAPANLDVEGDENLQAKTKVGMYLKNLLKSKSALCAIADKIKDLCSEDPACKQTYDKLLIIGEMDSGYERLAELQAEGQVTGTVTGFTQESLA</sequence>
<evidence type="ECO:0000256" key="1">
    <source>
        <dbReference type="SAM" id="MobiDB-lite"/>
    </source>
</evidence>
<feature type="compositionally biased region" description="Basic and acidic residues" evidence="1">
    <location>
        <begin position="10"/>
        <end position="19"/>
    </location>
</feature>
<feature type="compositionally biased region" description="Polar residues" evidence="1">
    <location>
        <begin position="20"/>
        <end position="30"/>
    </location>
</feature>
<name>A0ABP0QVT4_9DINO</name>
<evidence type="ECO:0000313" key="2">
    <source>
        <dbReference type="EMBL" id="CAK9092399.1"/>
    </source>
</evidence>
<organism evidence="2 3">
    <name type="scientific">Durusdinium trenchii</name>
    <dbReference type="NCBI Taxonomy" id="1381693"/>
    <lineage>
        <taxon>Eukaryota</taxon>
        <taxon>Sar</taxon>
        <taxon>Alveolata</taxon>
        <taxon>Dinophyceae</taxon>
        <taxon>Suessiales</taxon>
        <taxon>Symbiodiniaceae</taxon>
        <taxon>Durusdinium</taxon>
    </lineage>
</organism>
<protein>
    <submittedName>
        <fullName evidence="2">Uncharacterized protein</fullName>
    </submittedName>
</protein>